<protein>
    <recommendedName>
        <fullName evidence="3">DUF3039 domain-containing protein</fullName>
    </recommendedName>
</protein>
<dbReference type="Proteomes" id="UP001501697">
    <property type="component" value="Unassembled WGS sequence"/>
</dbReference>
<proteinExistence type="predicted"/>
<evidence type="ECO:0000313" key="2">
    <source>
        <dbReference type="Proteomes" id="UP001501697"/>
    </source>
</evidence>
<accession>A0ABP7AUS0</accession>
<dbReference type="RefSeq" id="WP_344739148.1">
    <property type="nucleotide sequence ID" value="NZ_BAAAYU010000005.1"/>
</dbReference>
<dbReference type="EMBL" id="BAAAYU010000005">
    <property type="protein sequence ID" value="GAA3640618.1"/>
    <property type="molecule type" value="Genomic_DNA"/>
</dbReference>
<organism evidence="1 2">
    <name type="scientific">Microbacterium awajiense</name>
    <dbReference type="NCBI Taxonomy" id="415214"/>
    <lineage>
        <taxon>Bacteria</taxon>
        <taxon>Bacillati</taxon>
        <taxon>Actinomycetota</taxon>
        <taxon>Actinomycetes</taxon>
        <taxon>Micrococcales</taxon>
        <taxon>Microbacteriaceae</taxon>
        <taxon>Microbacterium</taxon>
    </lineage>
</organism>
<sequence length="358" mass="39690">MGRSRRVTLRCVTEDLASGWTTQADLANAKRFRELAQQAVGGDIPDSVLRKQLRLLPPLSQLRHPLILAFDDQFAGEDDAGTLRETISAVNDRQWFKQTYSARWRGAAAVIDEDGKETAWLGAAGYHRKGSPEDFYEEFARRCRSGSDAFLPTHEDFTLRRVEVKVARLDAWKLQLHLTALVLLDAAVNNPEHTHNTIVLSPDNTELLTLSMLVVHTDVDGAIAHELVVEVVPAGWEHPNLYDRASIIVKTAIEPQFEAWTSAPLNHNAESHWTVLTEEAMSAARATADSGTLSADVRPGEVRLGTIAHYSHHEHIAYASVHGEAIRAMCGHWFVPTADHESKPVCATCQEEYANTPA</sequence>
<gene>
    <name evidence="1" type="ORF">GCM10022200_25380</name>
</gene>
<reference evidence="2" key="1">
    <citation type="journal article" date="2019" name="Int. J. Syst. Evol. Microbiol.">
        <title>The Global Catalogue of Microorganisms (GCM) 10K type strain sequencing project: providing services to taxonomists for standard genome sequencing and annotation.</title>
        <authorList>
            <consortium name="The Broad Institute Genomics Platform"/>
            <consortium name="The Broad Institute Genome Sequencing Center for Infectious Disease"/>
            <person name="Wu L."/>
            <person name="Ma J."/>
        </authorList>
    </citation>
    <scope>NUCLEOTIDE SEQUENCE [LARGE SCALE GENOMIC DNA]</scope>
    <source>
        <strain evidence="2">JCM 16544</strain>
    </source>
</reference>
<name>A0ABP7AUS0_9MICO</name>
<evidence type="ECO:0008006" key="3">
    <source>
        <dbReference type="Google" id="ProtNLM"/>
    </source>
</evidence>
<comment type="caution">
    <text evidence="1">The sequence shown here is derived from an EMBL/GenBank/DDBJ whole genome shotgun (WGS) entry which is preliminary data.</text>
</comment>
<evidence type="ECO:0000313" key="1">
    <source>
        <dbReference type="EMBL" id="GAA3640618.1"/>
    </source>
</evidence>
<dbReference type="Pfam" id="PF11238">
    <property type="entry name" value="DUF3039"/>
    <property type="match status" value="1"/>
</dbReference>
<dbReference type="InterPro" id="IPR021400">
    <property type="entry name" value="DUF3039"/>
</dbReference>
<keyword evidence="2" id="KW-1185">Reference proteome</keyword>